<accession>A0A1J5IF14</accession>
<gene>
    <name evidence="4" type="ORF">AUK40_05870</name>
</gene>
<proteinExistence type="inferred from homology"/>
<keyword evidence="3" id="KW-0408">Iron</keyword>
<comment type="similarity">
    <text evidence="1">Belongs to the hemerythrin family.</text>
</comment>
<dbReference type="SUPFAM" id="SSF47188">
    <property type="entry name" value="Hemerythrin-like"/>
    <property type="match status" value="1"/>
</dbReference>
<dbReference type="EMBL" id="MNZT01000106">
    <property type="protein sequence ID" value="OIP95673.1"/>
    <property type="molecule type" value="Genomic_DNA"/>
</dbReference>
<evidence type="ECO:0000313" key="5">
    <source>
        <dbReference type="Proteomes" id="UP000183245"/>
    </source>
</evidence>
<dbReference type="Proteomes" id="UP000183245">
    <property type="component" value="Unassembled WGS sequence"/>
</dbReference>
<organism evidence="4 5">
    <name type="scientific">Candidatus Wirthbacteria bacterium CG2_30_54_11</name>
    <dbReference type="NCBI Taxonomy" id="1817892"/>
    <lineage>
        <taxon>Bacteria</taxon>
        <taxon>Candidatus Wirthbacteria</taxon>
    </lineage>
</organism>
<reference evidence="4 5" key="1">
    <citation type="journal article" date="2016" name="Environ. Microbiol.">
        <title>Genomic resolution of a cold subsurface aquifer community provides metabolic insights for novel microbes adapted to high CO concentrations.</title>
        <authorList>
            <person name="Probst A.J."/>
            <person name="Castelle C.J."/>
            <person name="Singh A."/>
            <person name="Brown C.T."/>
            <person name="Anantharaman K."/>
            <person name="Sharon I."/>
            <person name="Hug L.A."/>
            <person name="Burstein D."/>
            <person name="Emerson J.B."/>
            <person name="Thomas B.C."/>
            <person name="Banfield J.F."/>
        </authorList>
    </citation>
    <scope>NUCLEOTIDE SEQUENCE [LARGE SCALE GENOMIC DNA]</scope>
    <source>
        <strain evidence="4">CG2_30_54_11</strain>
    </source>
</reference>
<protein>
    <recommendedName>
        <fullName evidence="6">Hemerythrin-like domain-containing protein</fullName>
    </recommendedName>
</protein>
<evidence type="ECO:0008006" key="6">
    <source>
        <dbReference type="Google" id="ProtNLM"/>
    </source>
</evidence>
<evidence type="ECO:0000256" key="3">
    <source>
        <dbReference type="ARBA" id="ARBA00023004"/>
    </source>
</evidence>
<evidence type="ECO:0000256" key="1">
    <source>
        <dbReference type="ARBA" id="ARBA00010587"/>
    </source>
</evidence>
<evidence type="ECO:0000256" key="2">
    <source>
        <dbReference type="ARBA" id="ARBA00022723"/>
    </source>
</evidence>
<comment type="caution">
    <text evidence="4">The sequence shown here is derived from an EMBL/GenBank/DDBJ whole genome shotgun (WGS) entry which is preliminary data.</text>
</comment>
<dbReference type="Gene3D" id="1.20.120.50">
    <property type="entry name" value="Hemerythrin-like"/>
    <property type="match status" value="1"/>
</dbReference>
<dbReference type="GO" id="GO:0046872">
    <property type="term" value="F:metal ion binding"/>
    <property type="evidence" value="ECO:0007669"/>
    <property type="project" value="UniProtKB-KW"/>
</dbReference>
<name>A0A1J5IF14_9BACT</name>
<sequence>MTMEWSDMFSVGVKEIDDQHKKFIGILNTFETALGLKESNDAVLKTYDALADQSHIEFRQTVYPVLSGSWVEVMV</sequence>
<dbReference type="STRING" id="1817892.AUK40_05870"/>
<dbReference type="InterPro" id="IPR035938">
    <property type="entry name" value="Hemerythrin-like_sf"/>
</dbReference>
<evidence type="ECO:0000313" key="4">
    <source>
        <dbReference type="EMBL" id="OIP95673.1"/>
    </source>
</evidence>
<keyword evidence="2" id="KW-0479">Metal-binding</keyword>
<dbReference type="AlphaFoldDB" id="A0A1J5IF14"/>